<sequence length="453" mass="51347">MEIQEQQEDEYAVQGAVASISQPVSPRNGQNDPNLLNPELNGYNQINGQQQQQPSRPISAPNKKKPGQRPTSSGRDKNIGQGIQEPQSNIKNMRQSPLHAGQPAFKGRLSFPGRSKPPQQNQVGIMSFGQIQPLSAHQSLLYSGEQNETEISENLSSNIGGSFNTSQQIKELIERVRQLEAENQKEKKKIKQSQTEMDDMLKIIQKTQIKPTITKQDWIRIKEELEQDLEGSDSHKEQIRLRKSEICREIVSHLIGKRDDEQKKMALEVGIVGTLLQLFSSMTLEQISLSHVWAFFIFTQPTADKTKYEALQNIQFSALMRLLDHPDVVVMHKTLMSIFNINLVGANTTLPNAPHPHFNKIAACQGIEKLYSLFKKSLSKYSKDTAALCLSMLFRAKEISNEQIKHDVITYFKTNIYNTNDQLKMNARTTLEMLSLNAVNRLEVEKDGFKIPK</sequence>
<dbReference type="InterPro" id="IPR016024">
    <property type="entry name" value="ARM-type_fold"/>
</dbReference>
<dbReference type="EMBL" id="SNRW01022354">
    <property type="protein sequence ID" value="KAA6363889.1"/>
    <property type="molecule type" value="Genomic_DNA"/>
</dbReference>
<name>A0A5J4U0V2_9EUKA</name>
<dbReference type="InterPro" id="IPR011989">
    <property type="entry name" value="ARM-like"/>
</dbReference>
<dbReference type="Gene3D" id="1.25.10.10">
    <property type="entry name" value="Leucine-rich Repeat Variant"/>
    <property type="match status" value="1"/>
</dbReference>
<evidence type="ECO:0000256" key="1">
    <source>
        <dbReference type="SAM" id="Coils"/>
    </source>
</evidence>
<dbReference type="Proteomes" id="UP000324800">
    <property type="component" value="Unassembled WGS sequence"/>
</dbReference>
<protein>
    <submittedName>
        <fullName evidence="3">Uncharacterized protein</fullName>
    </submittedName>
</protein>
<evidence type="ECO:0000313" key="4">
    <source>
        <dbReference type="Proteomes" id="UP000324800"/>
    </source>
</evidence>
<feature type="region of interest" description="Disordered" evidence="2">
    <location>
        <begin position="1"/>
        <end position="120"/>
    </location>
</feature>
<feature type="compositionally biased region" description="Acidic residues" evidence="2">
    <location>
        <begin position="1"/>
        <end position="11"/>
    </location>
</feature>
<gene>
    <name evidence="3" type="ORF">EZS28_040584</name>
</gene>
<organism evidence="3 4">
    <name type="scientific">Streblomastix strix</name>
    <dbReference type="NCBI Taxonomy" id="222440"/>
    <lineage>
        <taxon>Eukaryota</taxon>
        <taxon>Metamonada</taxon>
        <taxon>Preaxostyla</taxon>
        <taxon>Oxymonadida</taxon>
        <taxon>Streblomastigidae</taxon>
        <taxon>Streblomastix</taxon>
    </lineage>
</organism>
<comment type="caution">
    <text evidence="3">The sequence shown here is derived from an EMBL/GenBank/DDBJ whole genome shotgun (WGS) entry which is preliminary data.</text>
</comment>
<feature type="coiled-coil region" evidence="1">
    <location>
        <begin position="162"/>
        <end position="196"/>
    </location>
</feature>
<evidence type="ECO:0000313" key="3">
    <source>
        <dbReference type="EMBL" id="KAA6363889.1"/>
    </source>
</evidence>
<feature type="compositionally biased region" description="Polar residues" evidence="2">
    <location>
        <begin position="19"/>
        <end position="34"/>
    </location>
</feature>
<proteinExistence type="predicted"/>
<feature type="compositionally biased region" description="Polar residues" evidence="2">
    <location>
        <begin position="84"/>
        <end position="95"/>
    </location>
</feature>
<dbReference type="AlphaFoldDB" id="A0A5J4U0V2"/>
<accession>A0A5J4U0V2</accession>
<keyword evidence="1" id="KW-0175">Coiled coil</keyword>
<evidence type="ECO:0000256" key="2">
    <source>
        <dbReference type="SAM" id="MobiDB-lite"/>
    </source>
</evidence>
<dbReference type="SUPFAM" id="SSF48371">
    <property type="entry name" value="ARM repeat"/>
    <property type="match status" value="1"/>
</dbReference>
<reference evidence="3 4" key="1">
    <citation type="submission" date="2019-03" db="EMBL/GenBank/DDBJ databases">
        <title>Single cell metagenomics reveals metabolic interactions within the superorganism composed of flagellate Streblomastix strix and complex community of Bacteroidetes bacteria on its surface.</title>
        <authorList>
            <person name="Treitli S.C."/>
            <person name="Kolisko M."/>
            <person name="Husnik F."/>
            <person name="Keeling P."/>
            <person name="Hampl V."/>
        </authorList>
    </citation>
    <scope>NUCLEOTIDE SEQUENCE [LARGE SCALE GENOMIC DNA]</scope>
    <source>
        <strain evidence="3">ST1C</strain>
    </source>
</reference>